<proteinExistence type="predicted"/>
<keyword evidence="4" id="KW-1185">Reference proteome</keyword>
<feature type="binding site" evidence="3">
    <location>
        <begin position="468"/>
        <end position="469"/>
    </location>
    <ligand>
        <name>L-glutamate</name>
        <dbReference type="ChEBI" id="CHEBI:29985"/>
    </ligand>
</feature>
<feature type="binding site" evidence="3">
    <location>
        <begin position="416"/>
        <end position="418"/>
    </location>
    <ligand>
        <name>L-glutamate</name>
        <dbReference type="ChEBI" id="CHEBI:29985"/>
    </ligand>
</feature>
<feature type="binding site" evidence="3">
    <location>
        <position position="491"/>
    </location>
    <ligand>
        <name>L-glutamate</name>
        <dbReference type="ChEBI" id="CHEBI:29985"/>
    </ligand>
</feature>
<evidence type="ECO:0000256" key="1">
    <source>
        <dbReference type="ARBA" id="ARBA00084097"/>
    </source>
</evidence>
<dbReference type="GO" id="GO:0005886">
    <property type="term" value="C:plasma membrane"/>
    <property type="evidence" value="ECO:0007669"/>
    <property type="project" value="TreeGrafter"/>
</dbReference>
<dbReference type="KEGG" id="aten:116294740"/>
<dbReference type="NCBIfam" id="TIGR00066">
    <property type="entry name" value="g_glut_trans"/>
    <property type="match status" value="1"/>
</dbReference>
<dbReference type="Gene3D" id="1.10.246.130">
    <property type="match status" value="1"/>
</dbReference>
<dbReference type="InterPro" id="IPR029055">
    <property type="entry name" value="Ntn_hydrolases_N"/>
</dbReference>
<dbReference type="OrthoDB" id="1081007at2759"/>
<dbReference type="FunFam" id="1.10.246.130:FF:000001">
    <property type="entry name" value="Gamma-glutamyltransferase 5 isoform 1"/>
    <property type="match status" value="1"/>
</dbReference>
<evidence type="ECO:0000256" key="2">
    <source>
        <dbReference type="PIRSR" id="PIRSR600101-1"/>
    </source>
</evidence>
<feature type="binding site" evidence="3">
    <location>
        <position position="122"/>
    </location>
    <ligand>
        <name>L-glutamate</name>
        <dbReference type="ChEBI" id="CHEBI:29985"/>
    </ligand>
</feature>
<dbReference type="FunFam" id="3.60.20.40:FF:000001">
    <property type="entry name" value="Gamma-glutamyltranspeptidase 1"/>
    <property type="match status" value="1"/>
</dbReference>
<protein>
    <submittedName>
        <fullName evidence="5">Glutathione hydrolase 1 proenzyme-like</fullName>
    </submittedName>
</protein>
<dbReference type="FunCoup" id="A0A6P8I069">
    <property type="interactions" value="258"/>
</dbReference>
<dbReference type="PANTHER" id="PTHR11686">
    <property type="entry name" value="GAMMA GLUTAMYL TRANSPEPTIDASE"/>
    <property type="match status" value="1"/>
</dbReference>
<dbReference type="PRINTS" id="PR01210">
    <property type="entry name" value="GGTRANSPTASE"/>
</dbReference>
<reference evidence="5" key="1">
    <citation type="submission" date="2025-08" db="UniProtKB">
        <authorList>
            <consortium name="RefSeq"/>
        </authorList>
    </citation>
    <scope>IDENTIFICATION</scope>
    <source>
        <tissue evidence="5">Tentacle</tissue>
    </source>
</reference>
<sequence length="586" mass="64340">MAKTVLIIVVVLLLCTLSGFIGWAICNWITCKKAASNEAKVTLPKIDTSGGPYSRGAVATDAEMCSKVGVKILEKNGSAVDAAIASMLCVGVINMHSTGITGSGFMLVYKRSTRRTELVNFREKAPGNSSRDMFLNKKKESQFGGAAIAVPGEVMGYYEAWSKYGHLKWKDLVQPAIDIAKNGFKIGTPVYEAADELQGQLKEDPGLRELLFDEKGNLRKNGTLITNLKYAATLEQIRDDPYSLYNGTLAKNIIRDMKDVKPEGLLQMEDLGNYSSQIVKAFSRRFDSGHVLHTAPPPTSGPLMNLILNILKGYNMTAKDRSNVNASSLAYHRIAEAFKFAFAYRSRLADPDFVNVSQVVRELLNPATGDFLRKKIWDNTTHHVSYYADFFTKVDHGTSHLVVLAPNGDAVSLTSSINFRFGCMFRSTSTGIIYNDGMADFDNPGDKNISGIYPSQLNFPAPGKRPLSSMTPVIITDKDGNVELIVGASGGKKILTATALTIIDWLWFDREISAAVEEPRIHTNLVPNNTLEVEKNFPEGVKKGLEARGHELEDLRYYAAVQAIATRGMSIYAKSDPRKHGKPGGF</sequence>
<keyword evidence="1" id="KW-1199">Hemostasis impairing toxin</keyword>
<evidence type="ECO:0000256" key="3">
    <source>
        <dbReference type="PIRSR" id="PIRSR600101-2"/>
    </source>
</evidence>
<organism evidence="4 5">
    <name type="scientific">Actinia tenebrosa</name>
    <name type="common">Australian red waratah sea anemone</name>
    <dbReference type="NCBI Taxonomy" id="6105"/>
    <lineage>
        <taxon>Eukaryota</taxon>
        <taxon>Metazoa</taxon>
        <taxon>Cnidaria</taxon>
        <taxon>Anthozoa</taxon>
        <taxon>Hexacorallia</taxon>
        <taxon>Actiniaria</taxon>
        <taxon>Actiniidae</taxon>
        <taxon>Actinia</taxon>
    </lineage>
</organism>
<keyword evidence="1" id="KW-1202">Platelet aggregation activating toxin</keyword>
<dbReference type="Gene3D" id="3.60.20.40">
    <property type="match status" value="1"/>
</dbReference>
<dbReference type="Proteomes" id="UP000515163">
    <property type="component" value="Unplaced"/>
</dbReference>
<feature type="binding site" evidence="3">
    <location>
        <position position="440"/>
    </location>
    <ligand>
        <name>L-glutamate</name>
        <dbReference type="ChEBI" id="CHEBI:29985"/>
    </ligand>
</feature>
<dbReference type="SUPFAM" id="SSF56235">
    <property type="entry name" value="N-terminal nucleophile aminohydrolases (Ntn hydrolases)"/>
    <property type="match status" value="1"/>
</dbReference>
<name>A0A6P8I069_ACTTE</name>
<accession>A0A6P8I069</accession>
<dbReference type="PANTHER" id="PTHR11686:SF9">
    <property type="entry name" value="RE13973P"/>
    <property type="match status" value="1"/>
</dbReference>
<dbReference type="InterPro" id="IPR000101">
    <property type="entry name" value="GGT_peptidase"/>
</dbReference>
<evidence type="ECO:0000313" key="5">
    <source>
        <dbReference type="RefSeq" id="XP_031558252.1"/>
    </source>
</evidence>
<dbReference type="AlphaFoldDB" id="A0A6P8I069"/>
<dbReference type="InterPro" id="IPR043138">
    <property type="entry name" value="GGT_lsub"/>
</dbReference>
<dbReference type="GO" id="GO:0006751">
    <property type="term" value="P:glutathione catabolic process"/>
    <property type="evidence" value="ECO:0007669"/>
    <property type="project" value="InterPro"/>
</dbReference>
<dbReference type="RefSeq" id="XP_031558252.1">
    <property type="nucleotide sequence ID" value="XM_031702392.1"/>
</dbReference>
<dbReference type="GeneID" id="116294740"/>
<evidence type="ECO:0000313" key="4">
    <source>
        <dbReference type="Proteomes" id="UP000515163"/>
    </source>
</evidence>
<dbReference type="GO" id="GO:0036374">
    <property type="term" value="F:glutathione hydrolase activity"/>
    <property type="evidence" value="ECO:0007669"/>
    <property type="project" value="InterPro"/>
</dbReference>
<dbReference type="Pfam" id="PF01019">
    <property type="entry name" value="G_glu_transpept"/>
    <property type="match status" value="1"/>
</dbReference>
<gene>
    <name evidence="5" type="primary">LOC116294740</name>
</gene>
<feature type="active site" description="Nucleophile" evidence="2">
    <location>
        <position position="398"/>
    </location>
</feature>
<keyword evidence="1" id="KW-0800">Toxin</keyword>
<dbReference type="InParanoid" id="A0A6P8I069"/>
<dbReference type="InterPro" id="IPR043137">
    <property type="entry name" value="GGT_ssub_C"/>
</dbReference>